<dbReference type="AlphaFoldDB" id="A0AAJ2SHD2"/>
<gene>
    <name evidence="1" type="ORF">SGQ18_12860</name>
    <name evidence="2" type="ORF">SGQ44_12120</name>
</gene>
<evidence type="ECO:0000313" key="4">
    <source>
        <dbReference type="Proteomes" id="UP001278738"/>
    </source>
</evidence>
<dbReference type="EMBL" id="JAWXVH010000005">
    <property type="protein sequence ID" value="MDX6186511.1"/>
    <property type="molecule type" value="Genomic_DNA"/>
</dbReference>
<accession>A0AAJ2SHD2</accession>
<dbReference type="Proteomes" id="UP001270053">
    <property type="component" value="Unassembled WGS sequence"/>
</dbReference>
<organism evidence="2 3">
    <name type="scientific">Flavobacterium flavipigmentatum</name>
    <dbReference type="NCBI Taxonomy" id="2893884"/>
    <lineage>
        <taxon>Bacteria</taxon>
        <taxon>Pseudomonadati</taxon>
        <taxon>Bacteroidota</taxon>
        <taxon>Flavobacteriia</taxon>
        <taxon>Flavobacteriales</taxon>
        <taxon>Flavobacteriaceae</taxon>
        <taxon>Flavobacterium</taxon>
    </lineage>
</organism>
<protein>
    <submittedName>
        <fullName evidence="2">Uncharacterized protein</fullName>
    </submittedName>
</protein>
<reference evidence="2 4" key="1">
    <citation type="submission" date="2023-11" db="EMBL/GenBank/DDBJ databases">
        <title>Unpublished Manusciprt.</title>
        <authorList>
            <person name="Saticioglu I.B."/>
            <person name="Ay H."/>
            <person name="Ajmi N."/>
            <person name="Altun S."/>
            <person name="Duman M."/>
        </authorList>
    </citation>
    <scope>NUCLEOTIDE SEQUENCE</scope>
    <source>
        <strain evidence="1 4">Fl-33</strain>
        <strain evidence="2">Fl-77</strain>
    </source>
</reference>
<dbReference type="Proteomes" id="UP001278738">
    <property type="component" value="Unassembled WGS sequence"/>
</dbReference>
<evidence type="ECO:0000313" key="1">
    <source>
        <dbReference type="EMBL" id="MDX6183057.1"/>
    </source>
</evidence>
<keyword evidence="4" id="KW-1185">Reference proteome</keyword>
<sequence length="47" mass="5519">MKDSFLPKNGKLKEPKQVELYTYSNFYSLNAENVQTLKATFMEMEVL</sequence>
<name>A0AAJ2SHD2_9FLAO</name>
<comment type="caution">
    <text evidence="2">The sequence shown here is derived from an EMBL/GenBank/DDBJ whole genome shotgun (WGS) entry which is preliminary data.</text>
</comment>
<dbReference type="EMBL" id="JAWXVG010000005">
    <property type="protein sequence ID" value="MDX6183057.1"/>
    <property type="molecule type" value="Genomic_DNA"/>
</dbReference>
<dbReference type="RefSeq" id="WP_229973882.1">
    <property type="nucleotide sequence ID" value="NZ_CP087133.1"/>
</dbReference>
<proteinExistence type="predicted"/>
<evidence type="ECO:0000313" key="2">
    <source>
        <dbReference type="EMBL" id="MDX6186511.1"/>
    </source>
</evidence>
<evidence type="ECO:0000313" key="3">
    <source>
        <dbReference type="Proteomes" id="UP001270053"/>
    </source>
</evidence>